<organism evidence="4 5">
    <name type="scientific">Paractinoplanes tereljensis</name>
    <dbReference type="NCBI Taxonomy" id="571912"/>
    <lineage>
        <taxon>Bacteria</taxon>
        <taxon>Bacillati</taxon>
        <taxon>Actinomycetota</taxon>
        <taxon>Actinomycetes</taxon>
        <taxon>Micromonosporales</taxon>
        <taxon>Micromonosporaceae</taxon>
        <taxon>Paractinoplanes</taxon>
    </lineage>
</organism>
<dbReference type="EMBL" id="BOMY01000051">
    <property type="protein sequence ID" value="GIF25474.1"/>
    <property type="molecule type" value="Genomic_DNA"/>
</dbReference>
<keyword evidence="5" id="KW-1185">Reference proteome</keyword>
<dbReference type="InterPro" id="IPR011460">
    <property type="entry name" value="Lcl_C"/>
</dbReference>
<dbReference type="AlphaFoldDB" id="A0A919TXN0"/>
<dbReference type="RefSeq" id="WP_203813285.1">
    <property type="nucleotide sequence ID" value="NZ_BOMY01000051.1"/>
</dbReference>
<comment type="caution">
    <text evidence="4">The sequence shown here is derived from an EMBL/GenBank/DDBJ whole genome shotgun (WGS) entry which is preliminary data.</text>
</comment>
<reference evidence="4" key="1">
    <citation type="submission" date="2021-01" db="EMBL/GenBank/DDBJ databases">
        <title>Whole genome shotgun sequence of Actinoplanes tereljensis NBRC 105297.</title>
        <authorList>
            <person name="Komaki H."/>
            <person name="Tamura T."/>
        </authorList>
    </citation>
    <scope>NUCLEOTIDE SEQUENCE</scope>
    <source>
        <strain evidence="4">NBRC 105297</strain>
    </source>
</reference>
<feature type="transmembrane region" description="Helical" evidence="2">
    <location>
        <begin position="12"/>
        <end position="34"/>
    </location>
</feature>
<evidence type="ECO:0000313" key="4">
    <source>
        <dbReference type="EMBL" id="GIF25474.1"/>
    </source>
</evidence>
<feature type="domain" description="Lcl C-terminal" evidence="3">
    <location>
        <begin position="116"/>
        <end position="230"/>
    </location>
</feature>
<evidence type="ECO:0000259" key="3">
    <source>
        <dbReference type="Pfam" id="PF07603"/>
    </source>
</evidence>
<keyword evidence="2" id="KW-0472">Membrane</keyword>
<evidence type="ECO:0000256" key="2">
    <source>
        <dbReference type="SAM" id="Phobius"/>
    </source>
</evidence>
<feature type="region of interest" description="Disordered" evidence="1">
    <location>
        <begin position="58"/>
        <end position="78"/>
    </location>
</feature>
<sequence length="351" mass="37440">MRERSDRRARKGGLLLVAAVAAAVVLVGGGFAYARMPDAKPQPTAQILAAPSFVAEPAPSLPASPSPTKPSPTASKATKKKAVAAVKAAGCGAGLDRIWASWPMVASPDYADLGNGTVRDESTCLVWQKAVAPATHTFTEAKTYCAGLDLDGGGWHLPSRIELTSIVDPSRSGPAIDRTAFPGTPAQFFWTSSPWAVTKEPLRAWIINFYEGLASNGAYQSGSYQVRCVRSGEGGGRPKYEISGDQVTDPATGLTWQRSGSSATMTATAADTQCADLGMRLPTLRELSTTVDETRVAPAIDLDAYLNTVKNGWYWTSTAAAPDRTRRWALNYDDGYTNYRKADAGYVRCVH</sequence>
<gene>
    <name evidence="4" type="ORF">Ate02nite_82040</name>
</gene>
<protein>
    <recommendedName>
        <fullName evidence="3">Lcl C-terminal domain-containing protein</fullName>
    </recommendedName>
</protein>
<dbReference type="Pfam" id="PF07603">
    <property type="entry name" value="Lcl_C"/>
    <property type="match status" value="2"/>
</dbReference>
<dbReference type="PANTHER" id="PTHR35812:SF1">
    <property type="entry name" value="LIPOPROTEIN"/>
    <property type="match status" value="1"/>
</dbReference>
<evidence type="ECO:0000256" key="1">
    <source>
        <dbReference type="SAM" id="MobiDB-lite"/>
    </source>
</evidence>
<keyword evidence="2" id="KW-1133">Transmembrane helix</keyword>
<accession>A0A919TXN0</accession>
<keyword evidence="2" id="KW-0812">Transmembrane</keyword>
<dbReference type="Proteomes" id="UP000623608">
    <property type="component" value="Unassembled WGS sequence"/>
</dbReference>
<feature type="domain" description="Lcl C-terminal" evidence="3">
    <location>
        <begin position="246"/>
        <end position="350"/>
    </location>
</feature>
<feature type="compositionally biased region" description="Pro residues" evidence="1">
    <location>
        <begin position="59"/>
        <end position="70"/>
    </location>
</feature>
<evidence type="ECO:0000313" key="5">
    <source>
        <dbReference type="Proteomes" id="UP000623608"/>
    </source>
</evidence>
<name>A0A919TXN0_9ACTN</name>
<proteinExistence type="predicted"/>
<dbReference type="PANTHER" id="PTHR35812">
    <property type="entry name" value="LIPOPROTEIN"/>
    <property type="match status" value="1"/>
</dbReference>